<protein>
    <submittedName>
        <fullName evidence="1">Uncharacterized protein</fullName>
    </submittedName>
</protein>
<sequence>MRRLAKRVLIMLEDPGVTLISLYEVAVTKGQKKTNSTKRDKSSGLGLGSGYSSGSRERGRPPRAPRGRGRECSRGRSSLSSVIDPFPYSTFPYTNAFPTFIYPLIENWKNVIGNGNCGYWVVADFVFGDEHQWPEVRRRMLYELEHTTNVYLSLLGSAERVYELVHRTQWQDGPAPLEHSLETSDSLYVIANVFNLCVILIAYLGYTTVLPLYSYSNHPGGTLVISLLTEQQHFIQMHDGCSIPPLHMQWIHHRSERVSTWADFYYDRIAYWNARVARNRN</sequence>
<gene>
    <name evidence="1" type="ORF">M9H77_02804</name>
</gene>
<dbReference type="EMBL" id="CM044701">
    <property type="protein sequence ID" value="KAI5681576.1"/>
    <property type="molecule type" value="Genomic_DNA"/>
</dbReference>
<proteinExistence type="predicted"/>
<keyword evidence="2" id="KW-1185">Reference proteome</keyword>
<evidence type="ECO:0000313" key="2">
    <source>
        <dbReference type="Proteomes" id="UP001060085"/>
    </source>
</evidence>
<accession>A0ACC0C9H9</accession>
<reference evidence="2" key="1">
    <citation type="journal article" date="2023" name="Nat. Plants">
        <title>Single-cell RNA sequencing provides a high-resolution roadmap for understanding the multicellular compartmentation of specialized metabolism.</title>
        <authorList>
            <person name="Sun S."/>
            <person name="Shen X."/>
            <person name="Li Y."/>
            <person name="Li Y."/>
            <person name="Wang S."/>
            <person name="Li R."/>
            <person name="Zhang H."/>
            <person name="Shen G."/>
            <person name="Guo B."/>
            <person name="Wei J."/>
            <person name="Xu J."/>
            <person name="St-Pierre B."/>
            <person name="Chen S."/>
            <person name="Sun C."/>
        </authorList>
    </citation>
    <scope>NUCLEOTIDE SEQUENCE [LARGE SCALE GENOMIC DNA]</scope>
</reference>
<evidence type="ECO:0000313" key="1">
    <source>
        <dbReference type="EMBL" id="KAI5681576.1"/>
    </source>
</evidence>
<name>A0ACC0C9H9_CATRO</name>
<comment type="caution">
    <text evidence="1">The sequence shown here is derived from an EMBL/GenBank/DDBJ whole genome shotgun (WGS) entry which is preliminary data.</text>
</comment>
<dbReference type="Proteomes" id="UP001060085">
    <property type="component" value="Linkage Group LG01"/>
</dbReference>
<organism evidence="1 2">
    <name type="scientific">Catharanthus roseus</name>
    <name type="common">Madagascar periwinkle</name>
    <name type="synonym">Vinca rosea</name>
    <dbReference type="NCBI Taxonomy" id="4058"/>
    <lineage>
        <taxon>Eukaryota</taxon>
        <taxon>Viridiplantae</taxon>
        <taxon>Streptophyta</taxon>
        <taxon>Embryophyta</taxon>
        <taxon>Tracheophyta</taxon>
        <taxon>Spermatophyta</taxon>
        <taxon>Magnoliopsida</taxon>
        <taxon>eudicotyledons</taxon>
        <taxon>Gunneridae</taxon>
        <taxon>Pentapetalae</taxon>
        <taxon>asterids</taxon>
        <taxon>lamiids</taxon>
        <taxon>Gentianales</taxon>
        <taxon>Apocynaceae</taxon>
        <taxon>Rauvolfioideae</taxon>
        <taxon>Vinceae</taxon>
        <taxon>Catharanthinae</taxon>
        <taxon>Catharanthus</taxon>
    </lineage>
</organism>